<dbReference type="OrthoDB" id="1254942at2"/>
<evidence type="ECO:0000313" key="2">
    <source>
        <dbReference type="Proteomes" id="UP000028623"/>
    </source>
</evidence>
<proteinExistence type="predicted"/>
<name>A0A085BHT7_9FLAO</name>
<organism evidence="1 2">
    <name type="scientific">Epilithonimonas lactis</name>
    <dbReference type="NCBI Taxonomy" id="421072"/>
    <lineage>
        <taxon>Bacteria</taxon>
        <taxon>Pseudomonadati</taxon>
        <taxon>Bacteroidota</taxon>
        <taxon>Flavobacteriia</taxon>
        <taxon>Flavobacteriales</taxon>
        <taxon>Weeksellaceae</taxon>
        <taxon>Chryseobacterium group</taxon>
        <taxon>Epilithonimonas</taxon>
    </lineage>
</organism>
<comment type="caution">
    <text evidence="1">The sequence shown here is derived from an EMBL/GenBank/DDBJ whole genome shotgun (WGS) entry which is preliminary data.</text>
</comment>
<protein>
    <recommendedName>
        <fullName evidence="3">Lipoprotein</fullName>
    </recommendedName>
</protein>
<reference evidence="1 2" key="1">
    <citation type="submission" date="2014-07" db="EMBL/GenBank/DDBJ databases">
        <title>Epilithonimonas lactis LMG 22401 Genome.</title>
        <authorList>
            <person name="Pipes S.E."/>
            <person name="Stropko S.J."/>
        </authorList>
    </citation>
    <scope>NUCLEOTIDE SEQUENCE [LARGE SCALE GENOMIC DNA]</scope>
    <source>
        <strain evidence="1 2">LMG 24401</strain>
    </source>
</reference>
<evidence type="ECO:0000313" key="1">
    <source>
        <dbReference type="EMBL" id="KFC22032.1"/>
    </source>
</evidence>
<dbReference type="PROSITE" id="PS51257">
    <property type="entry name" value="PROKAR_LIPOPROTEIN"/>
    <property type="match status" value="1"/>
</dbReference>
<dbReference type="RefSeq" id="WP_034975346.1">
    <property type="nucleotide sequence ID" value="NZ_FOFI01000003.1"/>
</dbReference>
<dbReference type="STRING" id="421072.SAMN04488097_2352"/>
<dbReference type="EMBL" id="JPLY01000003">
    <property type="protein sequence ID" value="KFC22032.1"/>
    <property type="molecule type" value="Genomic_DNA"/>
</dbReference>
<keyword evidence="2" id="KW-1185">Reference proteome</keyword>
<dbReference type="eggNOG" id="ENOG50311VN">
    <property type="taxonomic scope" value="Bacteria"/>
</dbReference>
<gene>
    <name evidence="1" type="ORF">IO89_08690</name>
</gene>
<dbReference type="AlphaFoldDB" id="A0A085BHT7"/>
<evidence type="ECO:0008006" key="3">
    <source>
        <dbReference type="Google" id="ProtNLM"/>
    </source>
</evidence>
<accession>A0A085BHT7</accession>
<dbReference type="Proteomes" id="UP000028623">
    <property type="component" value="Unassembled WGS sequence"/>
</dbReference>
<sequence>MKNFFPILILLSVISCKKTEETNVSKVDSAKIIDSINVARTKINDSILSSRSFKDLEGTHSLTHDMLKGTGKITFKKIGQDEYQISGKQADGKQYLTIDGTARMTSSKNLKFEGDIKQSISDNDNGKVDVRSGKKNFSTTDGGKTFKLHESINSSGFADKIIIKM</sequence>